<protein>
    <submittedName>
        <fullName evidence="1">Uncharacterized protein</fullName>
    </submittedName>
</protein>
<organism evidence="1 2">
    <name type="scientific">Candidatus Nitrotoga fabula</name>
    <dbReference type="NCBI Taxonomy" id="2182327"/>
    <lineage>
        <taxon>Bacteria</taxon>
        <taxon>Pseudomonadati</taxon>
        <taxon>Pseudomonadota</taxon>
        <taxon>Betaproteobacteria</taxon>
        <taxon>Nitrosomonadales</taxon>
        <taxon>Gallionellaceae</taxon>
        <taxon>Candidatus Nitrotoga</taxon>
    </lineage>
</organism>
<gene>
    <name evidence="1" type="ORF">NTGZN8_140097</name>
</gene>
<dbReference type="InterPro" id="IPR012337">
    <property type="entry name" value="RNaseH-like_sf"/>
</dbReference>
<sequence length="170" mass="18640">MGGGRVLRTVRTGISPTQPTQHYCPTWVNFKMKHTLAIVLGTQTSWAVHTRKDGILSGTVDFPLRAEDHAAIRWIAFRDWLSSLLNTHNIHDVFVEMTTPSGTDAAKVYGAFHALLEIACYTHGCSMTEVEAGTTGNFPTDGTQENTPGSRVIAILHYGLSLNQADQQDT</sequence>
<keyword evidence="2" id="KW-1185">Reference proteome</keyword>
<comment type="caution">
    <text evidence="1">The sequence shown here is derived from an EMBL/GenBank/DDBJ whole genome shotgun (WGS) entry which is preliminary data.</text>
</comment>
<reference evidence="1" key="1">
    <citation type="submission" date="2021-02" db="EMBL/GenBank/DDBJ databases">
        <authorList>
            <person name="Han P."/>
        </authorList>
    </citation>
    <scope>NUCLEOTIDE SEQUENCE</scope>
    <source>
        <strain evidence="1">Candidatus Nitrotoga sp. ZN8</strain>
    </source>
</reference>
<evidence type="ECO:0000313" key="1">
    <source>
        <dbReference type="EMBL" id="CAE6699288.1"/>
    </source>
</evidence>
<dbReference type="SUPFAM" id="SSF53098">
    <property type="entry name" value="Ribonuclease H-like"/>
    <property type="match status" value="1"/>
</dbReference>
<evidence type="ECO:0000313" key="2">
    <source>
        <dbReference type="Proteomes" id="UP000675882"/>
    </source>
</evidence>
<dbReference type="Proteomes" id="UP000675882">
    <property type="component" value="Unassembled WGS sequence"/>
</dbReference>
<accession>A0A916F9S8</accession>
<name>A0A916F9S8_9PROT</name>
<dbReference type="EMBL" id="CAJNBL010000006">
    <property type="protein sequence ID" value="CAE6699288.1"/>
    <property type="molecule type" value="Genomic_DNA"/>
</dbReference>
<dbReference type="AlphaFoldDB" id="A0A916F9S8"/>
<proteinExistence type="predicted"/>